<gene>
    <name evidence="7" type="primary">yfmC_1</name>
    <name evidence="7" type="ORF">Dcae01_01353</name>
</gene>
<evidence type="ECO:0000256" key="1">
    <source>
        <dbReference type="ARBA" id="ARBA00004196"/>
    </source>
</evidence>
<feature type="domain" description="Fe/B12 periplasmic-binding" evidence="6">
    <location>
        <begin position="46"/>
        <end position="296"/>
    </location>
</feature>
<dbReference type="SUPFAM" id="SSF53807">
    <property type="entry name" value="Helical backbone' metal receptor"/>
    <property type="match status" value="1"/>
</dbReference>
<dbReference type="InterPro" id="IPR002491">
    <property type="entry name" value="ABC_transptr_periplasmic_BD"/>
</dbReference>
<organism evidence="7 8">
    <name type="scientific">Deinococcus caeni</name>
    <dbReference type="NCBI Taxonomy" id="569127"/>
    <lineage>
        <taxon>Bacteria</taxon>
        <taxon>Thermotogati</taxon>
        <taxon>Deinococcota</taxon>
        <taxon>Deinococci</taxon>
        <taxon>Deinococcales</taxon>
        <taxon>Deinococcaceae</taxon>
        <taxon>Deinococcus</taxon>
    </lineage>
</organism>
<dbReference type="PANTHER" id="PTHR30532">
    <property type="entry name" value="IRON III DICITRATE-BINDING PERIPLASMIC PROTEIN"/>
    <property type="match status" value="1"/>
</dbReference>
<protein>
    <submittedName>
        <fullName evidence="7">Fe(3+)-citrate-binding protein YfmC</fullName>
    </submittedName>
</protein>
<comment type="subcellular location">
    <subcellularLocation>
        <location evidence="1">Cell envelope</location>
    </subcellularLocation>
</comment>
<dbReference type="Gene3D" id="3.40.50.1980">
    <property type="entry name" value="Nitrogenase molybdenum iron protein domain"/>
    <property type="match status" value="2"/>
</dbReference>
<evidence type="ECO:0000256" key="4">
    <source>
        <dbReference type="ARBA" id="ARBA00022729"/>
    </source>
</evidence>
<evidence type="ECO:0000256" key="5">
    <source>
        <dbReference type="SAM" id="SignalP"/>
    </source>
</evidence>
<sequence length="306" mass="32610">MPDRISRPALLTALLPALLLAPGASAAPVSVPTDRGTLSLPAPARRVVALEYSFVDTLLALGVQPVGAALGTQGGDRGAPPYLRPKVGGITHTGSRGQPSLEAMAAARPDLILADALVHRDSAAGFARLAPTAVFPSRRADLDELNNQTLQIGRLVGREAAARQLLADQKTLIAKARAFARKNAPTFVAGVVTPTSFTVHTQGSFAVPVRDGQTQFETSLEGLVALNPQTPVLFTAPDEKPVTDTWAKNPLWQKLSAVKRGRVYTFERDDWTRGRGPTALKLMTAQAIESRFLQDAAPARGYQYQP</sequence>
<proteinExistence type="inferred from homology"/>
<comment type="similarity">
    <text evidence="2">Belongs to the bacterial solute-binding protein 8 family.</text>
</comment>
<keyword evidence="4 5" id="KW-0732">Signal</keyword>
<dbReference type="Proteomes" id="UP001423409">
    <property type="component" value="Unassembled WGS sequence"/>
</dbReference>
<keyword evidence="3" id="KW-0813">Transport</keyword>
<dbReference type="CDD" id="cd01146">
    <property type="entry name" value="FhuD"/>
    <property type="match status" value="1"/>
</dbReference>
<dbReference type="InterPro" id="IPR051313">
    <property type="entry name" value="Bact_iron-sidero_bind"/>
</dbReference>
<dbReference type="RefSeq" id="WP_345443592.1">
    <property type="nucleotide sequence ID" value="NZ_BAABQU010000013.1"/>
</dbReference>
<dbReference type="EMBL" id="BAABQU010000013">
    <property type="protein sequence ID" value="GAA5439846.1"/>
    <property type="molecule type" value="Genomic_DNA"/>
</dbReference>
<keyword evidence="8" id="KW-1185">Reference proteome</keyword>
<evidence type="ECO:0000256" key="3">
    <source>
        <dbReference type="ARBA" id="ARBA00022448"/>
    </source>
</evidence>
<dbReference type="PROSITE" id="PS50983">
    <property type="entry name" value="FE_B12_PBP"/>
    <property type="match status" value="1"/>
</dbReference>
<feature type="signal peptide" evidence="5">
    <location>
        <begin position="1"/>
        <end position="26"/>
    </location>
</feature>
<evidence type="ECO:0000313" key="8">
    <source>
        <dbReference type="Proteomes" id="UP001423409"/>
    </source>
</evidence>
<feature type="chain" id="PRO_5047044433" evidence="5">
    <location>
        <begin position="27"/>
        <end position="306"/>
    </location>
</feature>
<name>A0ABP9UGI0_9DEIO</name>
<dbReference type="PANTHER" id="PTHR30532:SF1">
    <property type="entry name" value="IRON(3+)-HYDROXAMATE-BINDING PROTEIN FHUD"/>
    <property type="match status" value="1"/>
</dbReference>
<evidence type="ECO:0000259" key="6">
    <source>
        <dbReference type="PROSITE" id="PS50983"/>
    </source>
</evidence>
<accession>A0ABP9UGI0</accession>
<reference evidence="7 8" key="1">
    <citation type="submission" date="2024-02" db="EMBL/GenBank/DDBJ databases">
        <title>Deinococcus caeni NBRC 101312.</title>
        <authorList>
            <person name="Ichikawa N."/>
            <person name="Katano-Makiyama Y."/>
            <person name="Hidaka K."/>
        </authorList>
    </citation>
    <scope>NUCLEOTIDE SEQUENCE [LARGE SCALE GENOMIC DNA]</scope>
    <source>
        <strain evidence="7 8">NBRC 101312</strain>
    </source>
</reference>
<comment type="caution">
    <text evidence="7">The sequence shown here is derived from an EMBL/GenBank/DDBJ whole genome shotgun (WGS) entry which is preliminary data.</text>
</comment>
<evidence type="ECO:0000313" key="7">
    <source>
        <dbReference type="EMBL" id="GAA5439846.1"/>
    </source>
</evidence>
<evidence type="ECO:0000256" key="2">
    <source>
        <dbReference type="ARBA" id="ARBA00008814"/>
    </source>
</evidence>
<dbReference type="Pfam" id="PF01497">
    <property type="entry name" value="Peripla_BP_2"/>
    <property type="match status" value="1"/>
</dbReference>